<sequence>MHKKQHTSVAECESGGQGSICLSGYQDISVQAVPAIVGLCSGAVVQGFKAVGVKSVHLHINFHVTRLHHRINFHVT</sequence>
<dbReference type="AlphaFoldDB" id="A0A4Y7IXP0"/>
<accession>A0A4Y7IXP0</accession>
<evidence type="ECO:0000313" key="1">
    <source>
        <dbReference type="EMBL" id="RZC52916.1"/>
    </source>
</evidence>
<proteinExistence type="predicted"/>
<gene>
    <name evidence="1" type="ORF">C5167_021345</name>
</gene>
<keyword evidence="2" id="KW-1185">Reference proteome</keyword>
<evidence type="ECO:0000313" key="2">
    <source>
        <dbReference type="Proteomes" id="UP000316621"/>
    </source>
</evidence>
<dbReference type="Gramene" id="RZC52916">
    <property type="protein sequence ID" value="RZC52916"/>
    <property type="gene ID" value="C5167_021345"/>
</dbReference>
<protein>
    <submittedName>
        <fullName evidence="1">Uncharacterized protein</fullName>
    </submittedName>
</protein>
<organism evidence="1 2">
    <name type="scientific">Papaver somniferum</name>
    <name type="common">Opium poppy</name>
    <dbReference type="NCBI Taxonomy" id="3469"/>
    <lineage>
        <taxon>Eukaryota</taxon>
        <taxon>Viridiplantae</taxon>
        <taxon>Streptophyta</taxon>
        <taxon>Embryophyta</taxon>
        <taxon>Tracheophyta</taxon>
        <taxon>Spermatophyta</taxon>
        <taxon>Magnoliopsida</taxon>
        <taxon>Ranunculales</taxon>
        <taxon>Papaveraceae</taxon>
        <taxon>Papaveroideae</taxon>
        <taxon>Papaver</taxon>
    </lineage>
</organism>
<name>A0A4Y7IXP0_PAPSO</name>
<dbReference type="Proteomes" id="UP000316621">
    <property type="component" value="Chromosome 2"/>
</dbReference>
<reference evidence="1 2" key="1">
    <citation type="journal article" date="2018" name="Science">
        <title>The opium poppy genome and morphinan production.</title>
        <authorList>
            <person name="Guo L."/>
            <person name="Winzer T."/>
            <person name="Yang X."/>
            <person name="Li Y."/>
            <person name="Ning Z."/>
            <person name="He Z."/>
            <person name="Teodor R."/>
            <person name="Lu Y."/>
            <person name="Bowser T.A."/>
            <person name="Graham I.A."/>
            <person name="Ye K."/>
        </authorList>
    </citation>
    <scope>NUCLEOTIDE SEQUENCE [LARGE SCALE GENOMIC DNA]</scope>
    <source>
        <strain evidence="2">cv. HN1</strain>
        <tissue evidence="1">Leaves</tissue>
    </source>
</reference>
<dbReference type="EMBL" id="CM010716">
    <property type="protein sequence ID" value="RZC52916.1"/>
    <property type="molecule type" value="Genomic_DNA"/>
</dbReference>